<feature type="transmembrane region" description="Helical" evidence="2">
    <location>
        <begin position="300"/>
        <end position="321"/>
    </location>
</feature>
<dbReference type="GO" id="GO:0016020">
    <property type="term" value="C:membrane"/>
    <property type="evidence" value="ECO:0007669"/>
    <property type="project" value="InterPro"/>
</dbReference>
<reference evidence="5" key="1">
    <citation type="submission" date="2024-04" db="UniProtKB">
        <authorList>
            <consortium name="EnsemblMetazoa"/>
        </authorList>
    </citation>
    <scope>IDENTIFICATION</scope>
    <source>
        <strain evidence="5">EBRO</strain>
    </source>
</reference>
<keyword evidence="2" id="KW-0812">Transmembrane</keyword>
<keyword evidence="2" id="KW-0472">Membrane</keyword>
<feature type="domain" description="Neurotransmitter-gated ion-channel ligand-binding" evidence="4">
    <location>
        <begin position="36"/>
        <end position="237"/>
    </location>
</feature>
<feature type="transmembrane region" description="Helical" evidence="2">
    <location>
        <begin position="238"/>
        <end position="262"/>
    </location>
</feature>
<dbReference type="InterPro" id="IPR006202">
    <property type="entry name" value="Neur_chan_lig-bd"/>
</dbReference>
<feature type="chain" id="PRO_5042607958" description="Neurotransmitter-gated ion-channel ligand-binding domain-containing protein" evidence="3">
    <location>
        <begin position="24"/>
        <end position="444"/>
    </location>
</feature>
<dbReference type="AlphaFoldDB" id="A0AAG5DY26"/>
<evidence type="ECO:0000259" key="4">
    <source>
        <dbReference type="Pfam" id="PF02931"/>
    </source>
</evidence>
<dbReference type="InterPro" id="IPR036734">
    <property type="entry name" value="Neur_chan_lig-bd_sf"/>
</dbReference>
<dbReference type="GO" id="GO:0005230">
    <property type="term" value="F:extracellular ligand-gated monoatomic ion channel activity"/>
    <property type="evidence" value="ECO:0007669"/>
    <property type="project" value="InterPro"/>
</dbReference>
<feature type="transmembrane region" description="Helical" evidence="2">
    <location>
        <begin position="269"/>
        <end position="288"/>
    </location>
</feature>
<organism evidence="5 6">
    <name type="scientific">Anopheles atroparvus</name>
    <name type="common">European mosquito</name>
    <dbReference type="NCBI Taxonomy" id="41427"/>
    <lineage>
        <taxon>Eukaryota</taxon>
        <taxon>Metazoa</taxon>
        <taxon>Ecdysozoa</taxon>
        <taxon>Arthropoda</taxon>
        <taxon>Hexapoda</taxon>
        <taxon>Insecta</taxon>
        <taxon>Pterygota</taxon>
        <taxon>Neoptera</taxon>
        <taxon>Endopterygota</taxon>
        <taxon>Diptera</taxon>
        <taxon>Nematocera</taxon>
        <taxon>Culicoidea</taxon>
        <taxon>Culicidae</taxon>
        <taxon>Anophelinae</taxon>
        <taxon>Anopheles</taxon>
    </lineage>
</organism>
<feature type="compositionally biased region" description="Basic and acidic residues" evidence="1">
    <location>
        <begin position="358"/>
        <end position="368"/>
    </location>
</feature>
<dbReference type="Pfam" id="PF02931">
    <property type="entry name" value="Neur_chan_LBD"/>
    <property type="match status" value="1"/>
</dbReference>
<dbReference type="GO" id="GO:0004888">
    <property type="term" value="F:transmembrane signaling receptor activity"/>
    <property type="evidence" value="ECO:0007669"/>
    <property type="project" value="InterPro"/>
</dbReference>
<dbReference type="CDD" id="cd18989">
    <property type="entry name" value="LGIC_ECD_cation"/>
    <property type="match status" value="1"/>
</dbReference>
<evidence type="ECO:0000256" key="3">
    <source>
        <dbReference type="SAM" id="SignalP"/>
    </source>
</evidence>
<evidence type="ECO:0000313" key="6">
    <source>
        <dbReference type="Proteomes" id="UP000075880"/>
    </source>
</evidence>
<evidence type="ECO:0000256" key="2">
    <source>
        <dbReference type="SAM" id="Phobius"/>
    </source>
</evidence>
<dbReference type="InterPro" id="IPR006201">
    <property type="entry name" value="Neur_channel"/>
</dbReference>
<feature type="signal peptide" evidence="3">
    <location>
        <begin position="1"/>
        <end position="23"/>
    </location>
</feature>
<evidence type="ECO:0000313" key="5">
    <source>
        <dbReference type="EnsemblMetazoa" id="ENSAATROPP015523"/>
    </source>
</evidence>
<protein>
    <recommendedName>
        <fullName evidence="4">Neurotransmitter-gated ion-channel ligand-binding domain-containing protein</fullName>
    </recommendedName>
</protein>
<dbReference type="EnsemblMetazoa" id="ENSAATROPT017568">
    <property type="protein sequence ID" value="ENSAATROPP015523"/>
    <property type="gene ID" value="ENSAATROPG014357"/>
</dbReference>
<dbReference type="Gene3D" id="2.70.170.10">
    <property type="entry name" value="Neurotransmitter-gated ion-channel ligand-binding domain"/>
    <property type="match status" value="1"/>
</dbReference>
<feature type="region of interest" description="Disordered" evidence="1">
    <location>
        <begin position="357"/>
        <end position="404"/>
    </location>
</feature>
<evidence type="ECO:0000256" key="1">
    <source>
        <dbReference type="SAM" id="MobiDB-lite"/>
    </source>
</evidence>
<dbReference type="PANTHER" id="PTHR18945">
    <property type="entry name" value="NEUROTRANSMITTER GATED ION CHANNEL"/>
    <property type="match status" value="1"/>
</dbReference>
<proteinExistence type="predicted"/>
<accession>A0AAG5DY26</accession>
<keyword evidence="2" id="KW-1133">Transmembrane helix</keyword>
<name>A0AAG5DY26_ANOAO</name>
<dbReference type="SUPFAM" id="SSF63712">
    <property type="entry name" value="Nicotinic receptor ligand binding domain-like"/>
    <property type="match status" value="1"/>
</dbReference>
<keyword evidence="3" id="KW-0732">Signal</keyword>
<sequence length="444" mass="50430">MWIVKISLVAVFVLLWSCDGGAAVNCDGEPLSTEGKLMKKLFCYNYDKTERPVKNHTSSLNVSMNMHVQNYDVYENRLTLNLYVWMSMLWMDEFLNWDRTEYDMEKLIVDSSELWRPTIVPLNNMDNGDAANACSSYKCEVKASGEVRCIPPCDYKAYCTSNTVDWPFDILDCWLYLGMWVDGVDKIMFQESSNVVTNDIQVSNADWKLLKADIQRVHLEENSSYPKIKYTFVLERHIAIYGVVLTPGFVLLAINLAVLWMNNGNNERLYILCATCMAHFTYLEYLYWRVPYHGEQVPKMLIFFRDSLIINVLILACTVILRHIRESAEHSERFIDKLATRVASTNLGRVLLQADEEGNTKAHPRTETVDGAGNENNTGASNADGDTVNLVVDGPDTDAQPGRARTVDATNPILVATFMDRIMFLCCLLCYGFMIGNLLPTGKV</sequence>
<dbReference type="Proteomes" id="UP000075880">
    <property type="component" value="Unassembled WGS sequence"/>
</dbReference>
<feature type="transmembrane region" description="Helical" evidence="2">
    <location>
        <begin position="422"/>
        <end position="439"/>
    </location>
</feature>
<keyword evidence="6" id="KW-1185">Reference proteome</keyword>